<keyword evidence="3" id="KW-1185">Reference proteome</keyword>
<organism evidence="2 3">
    <name type="scientific">Pelagomonas calceolata</name>
    <dbReference type="NCBI Taxonomy" id="35677"/>
    <lineage>
        <taxon>Eukaryota</taxon>
        <taxon>Sar</taxon>
        <taxon>Stramenopiles</taxon>
        <taxon>Ochrophyta</taxon>
        <taxon>Pelagophyceae</taxon>
        <taxon>Pelagomonadales</taxon>
        <taxon>Pelagomonadaceae</taxon>
        <taxon>Pelagomonas</taxon>
    </lineage>
</organism>
<feature type="region of interest" description="Disordered" evidence="1">
    <location>
        <begin position="245"/>
        <end position="267"/>
    </location>
</feature>
<evidence type="ECO:0000313" key="2">
    <source>
        <dbReference type="EMBL" id="CAH0369913.1"/>
    </source>
</evidence>
<evidence type="ECO:0000256" key="1">
    <source>
        <dbReference type="SAM" id="MobiDB-lite"/>
    </source>
</evidence>
<dbReference type="EMBL" id="CAKKNE010000002">
    <property type="protein sequence ID" value="CAH0369913.1"/>
    <property type="molecule type" value="Genomic_DNA"/>
</dbReference>
<gene>
    <name evidence="2" type="ORF">PECAL_2P30580</name>
</gene>
<feature type="compositionally biased region" description="Pro residues" evidence="1">
    <location>
        <begin position="67"/>
        <end position="82"/>
    </location>
</feature>
<accession>A0A8J2SDY7</accession>
<dbReference type="AlphaFoldDB" id="A0A8J2SDY7"/>
<feature type="compositionally biased region" description="Basic residues" evidence="1">
    <location>
        <begin position="153"/>
        <end position="164"/>
    </location>
</feature>
<feature type="compositionally biased region" description="Basic and acidic residues" evidence="1">
    <location>
        <begin position="8"/>
        <end position="22"/>
    </location>
</feature>
<reference evidence="2" key="1">
    <citation type="submission" date="2021-11" db="EMBL/GenBank/DDBJ databases">
        <authorList>
            <consortium name="Genoscope - CEA"/>
            <person name="William W."/>
        </authorList>
    </citation>
    <scope>NUCLEOTIDE SEQUENCE</scope>
</reference>
<proteinExistence type="predicted"/>
<dbReference type="Proteomes" id="UP000789595">
    <property type="component" value="Unassembled WGS sequence"/>
</dbReference>
<sequence>MASRKVRLKIDAGDDLADHKQAEPNLKPVITRPRPPADALPLPPDAPSAPSAPRALPPVRAPLGKPVRPPPIQKPVLPPPAPEVRRSPVSPLADALRNVWSVVVDTPRSLLRRAAARRSGTAASWTEPARGDALPEFTADVTSTSVPAPLARPKARRTRPRPVRKAPPNPAAAAPVLSASVEAAAADAAATPPAATPPASAPRRGFAGRFQEFLQRRASPVKSPGNVPPSPIFAWIPRFTRYSRRYDADGPAAPDADAEEVKEERSE</sequence>
<feature type="compositionally biased region" description="Low complexity" evidence="1">
    <location>
        <begin position="171"/>
        <end position="193"/>
    </location>
</feature>
<protein>
    <submittedName>
        <fullName evidence="2">Uncharacterized protein</fullName>
    </submittedName>
</protein>
<name>A0A8J2SDY7_9STRA</name>
<feature type="compositionally biased region" description="Pro residues" evidence="1">
    <location>
        <begin position="33"/>
        <end position="47"/>
    </location>
</feature>
<evidence type="ECO:0000313" key="3">
    <source>
        <dbReference type="Proteomes" id="UP000789595"/>
    </source>
</evidence>
<feature type="region of interest" description="Disordered" evidence="1">
    <location>
        <begin position="1"/>
        <end position="87"/>
    </location>
</feature>
<feature type="region of interest" description="Disordered" evidence="1">
    <location>
        <begin position="136"/>
        <end position="208"/>
    </location>
</feature>
<comment type="caution">
    <text evidence="2">The sequence shown here is derived from an EMBL/GenBank/DDBJ whole genome shotgun (WGS) entry which is preliminary data.</text>
</comment>